<evidence type="ECO:0000259" key="1">
    <source>
        <dbReference type="Pfam" id="PF19573"/>
    </source>
</evidence>
<proteinExistence type="predicted"/>
<evidence type="ECO:0000313" key="2">
    <source>
        <dbReference type="EMBL" id="PNQ73980.1"/>
    </source>
</evidence>
<dbReference type="AlphaFoldDB" id="A0A2K1E110"/>
<evidence type="ECO:0000313" key="3">
    <source>
        <dbReference type="Proteomes" id="UP000236641"/>
    </source>
</evidence>
<name>A0A2K1E110_9FLAO</name>
<dbReference type="OrthoDB" id="654178at2"/>
<comment type="caution">
    <text evidence="2">The sequence shown here is derived from an EMBL/GenBank/DDBJ whole genome shotgun (WGS) entry which is preliminary data.</text>
</comment>
<dbReference type="RefSeq" id="WP_103051675.1">
    <property type="nucleotide sequence ID" value="NZ_POWF01000002.1"/>
</dbReference>
<reference evidence="2 3" key="1">
    <citation type="submission" date="2018-01" db="EMBL/GenBank/DDBJ databases">
        <title>The draft genome of Hanstruepera neustonica JCM19743.</title>
        <authorList>
            <person name="He R.-H."/>
            <person name="Du Z.-J."/>
        </authorList>
    </citation>
    <scope>NUCLEOTIDE SEQUENCE [LARGE SCALE GENOMIC DNA]</scope>
    <source>
        <strain evidence="2 3">JCM19743</strain>
    </source>
</reference>
<dbReference type="Proteomes" id="UP000236641">
    <property type="component" value="Unassembled WGS sequence"/>
</dbReference>
<organism evidence="2 3">
    <name type="scientific">Hanstruepera neustonica</name>
    <dbReference type="NCBI Taxonomy" id="1445657"/>
    <lineage>
        <taxon>Bacteria</taxon>
        <taxon>Pseudomonadati</taxon>
        <taxon>Bacteroidota</taxon>
        <taxon>Flavobacteriia</taxon>
        <taxon>Flavobacteriales</taxon>
        <taxon>Flavobacteriaceae</taxon>
        <taxon>Hanstruepera</taxon>
    </lineage>
</organism>
<dbReference type="InterPro" id="IPR011250">
    <property type="entry name" value="OMP/PagP_B-barrel"/>
</dbReference>
<sequence length="230" mass="26051">MRDLTAIVLLFFGYQLCQSQTHEIGLFVGGSNFIGDVGSTKYISPNKPAFGGVYKWNRSPRHSFRFSLIYTELEGKDSKSDDPRRLERNYSFTNQIVEASVGLEFTFFDFDLHTGKNVATPYLYSGITVAYHDNFYFNNQGQLKSENTSSYAYGIPMVLGFKMNVLQSIIVSAEIGARYTFSDELDGSVPDSENLKDVFGFGNTNNNDWYMFTGLTLTYTFGKKPCFCIF</sequence>
<gene>
    <name evidence="2" type="ORF">C1T31_06560</name>
</gene>
<feature type="domain" description="DUF6089" evidence="1">
    <location>
        <begin position="6"/>
        <end position="228"/>
    </location>
</feature>
<accession>A0A2K1E110</accession>
<dbReference type="EMBL" id="POWF01000002">
    <property type="protein sequence ID" value="PNQ73980.1"/>
    <property type="molecule type" value="Genomic_DNA"/>
</dbReference>
<dbReference type="SUPFAM" id="SSF56925">
    <property type="entry name" value="OMPA-like"/>
    <property type="match status" value="1"/>
</dbReference>
<keyword evidence="3" id="KW-1185">Reference proteome</keyword>
<dbReference type="Pfam" id="PF19573">
    <property type="entry name" value="DUF6089"/>
    <property type="match status" value="1"/>
</dbReference>
<dbReference type="InterPro" id="IPR045743">
    <property type="entry name" value="DUF6089"/>
</dbReference>
<protein>
    <recommendedName>
        <fullName evidence="1">DUF6089 domain-containing protein</fullName>
    </recommendedName>
</protein>